<evidence type="ECO:0000313" key="3">
    <source>
        <dbReference type="Proteomes" id="UP000030002"/>
    </source>
</evidence>
<sequence length="308" mass="33262">MSAWRPEHAAQLLTAYTVLRRSADGEPPAEVLYRQWYAVRSPAAIPFRPWDAPISAVARAAHGSASDWADADSVVVATGVAGVVVVAMPGGRRALCRGEYVTTSGRPGFPPRVGDRVRALRRLGASAQDGWWRTWGEGWDRRNVPDELDRVYLRVRAGKTASLVNVVTSALGHANSRSCAWLLKVAAIPDELTRADGCVLYVAGADRERVRAMVADRVTGLTQGSPPPLTETVADGVGWAEDPGTGESFGEVRCAAIAAAYERVLSARAPSDAVSADEWLDEVAQEFRRRAIQPRSPHRTTREAEVAT</sequence>
<dbReference type="Pfam" id="PF17914">
    <property type="entry name" value="HopA1"/>
    <property type="match status" value="1"/>
</dbReference>
<gene>
    <name evidence="2" type="ORF">N802_02835</name>
</gene>
<organism evidence="2 3">
    <name type="scientific">Knoellia sinensis KCTC 19936</name>
    <dbReference type="NCBI Taxonomy" id="1385520"/>
    <lineage>
        <taxon>Bacteria</taxon>
        <taxon>Bacillati</taxon>
        <taxon>Actinomycetota</taxon>
        <taxon>Actinomycetes</taxon>
        <taxon>Micrococcales</taxon>
        <taxon>Intrasporangiaceae</taxon>
        <taxon>Knoellia</taxon>
    </lineage>
</organism>
<comment type="caution">
    <text evidence="2">The sequence shown here is derived from an EMBL/GenBank/DDBJ whole genome shotgun (WGS) entry which is preliminary data.</text>
</comment>
<dbReference type="eggNOG" id="COG4403">
    <property type="taxonomic scope" value="Bacteria"/>
</dbReference>
<reference evidence="2 3" key="1">
    <citation type="submission" date="2013-08" db="EMBL/GenBank/DDBJ databases">
        <title>The genome sequence of Knoellia sinensis.</title>
        <authorList>
            <person name="Zhu W."/>
            <person name="Wang G."/>
        </authorList>
    </citation>
    <scope>NUCLEOTIDE SEQUENCE [LARGE SCALE GENOMIC DNA]</scope>
    <source>
        <strain evidence="2 3">KCTC 19936</strain>
    </source>
</reference>
<feature type="compositionally biased region" description="Basic residues" evidence="1">
    <location>
        <begin position="290"/>
        <end position="299"/>
    </location>
</feature>
<keyword evidence="3" id="KW-1185">Reference proteome</keyword>
<name>A0A0A0J7X2_9MICO</name>
<dbReference type="AlphaFoldDB" id="A0A0A0J7X2"/>
<protein>
    <submittedName>
        <fullName evidence="2">Uncharacterized protein</fullName>
    </submittedName>
</protein>
<evidence type="ECO:0000256" key="1">
    <source>
        <dbReference type="SAM" id="MobiDB-lite"/>
    </source>
</evidence>
<dbReference type="EMBL" id="AVPJ01000010">
    <property type="protein sequence ID" value="KGN31721.1"/>
    <property type="molecule type" value="Genomic_DNA"/>
</dbReference>
<dbReference type="Proteomes" id="UP000030002">
    <property type="component" value="Unassembled WGS sequence"/>
</dbReference>
<dbReference type="STRING" id="1385520.N802_02835"/>
<proteinExistence type="predicted"/>
<feature type="region of interest" description="Disordered" evidence="1">
    <location>
        <begin position="288"/>
        <end position="308"/>
    </location>
</feature>
<evidence type="ECO:0000313" key="2">
    <source>
        <dbReference type="EMBL" id="KGN31721.1"/>
    </source>
</evidence>
<dbReference type="RefSeq" id="WP_035916950.1">
    <property type="nucleotide sequence ID" value="NZ_AVPJ01000010.1"/>
</dbReference>
<accession>A0A0A0J7X2</accession>
<dbReference type="OrthoDB" id="4842715at2"/>
<dbReference type="InterPro" id="IPR040871">
    <property type="entry name" value="HopA1"/>
</dbReference>